<evidence type="ECO:0000256" key="4">
    <source>
        <dbReference type="ARBA" id="ARBA00022679"/>
    </source>
</evidence>
<dbReference type="Pfam" id="PF08447">
    <property type="entry name" value="PAS_3"/>
    <property type="match status" value="3"/>
</dbReference>
<dbReference type="InterPro" id="IPR036890">
    <property type="entry name" value="HATPase_C_sf"/>
</dbReference>
<name>A0ABX1CXQ0_9FLAO</name>
<dbReference type="SMART" id="SM00091">
    <property type="entry name" value="PAS"/>
    <property type="match status" value="6"/>
</dbReference>
<dbReference type="InterPro" id="IPR003661">
    <property type="entry name" value="HisK_dim/P_dom"/>
</dbReference>
<evidence type="ECO:0000259" key="8">
    <source>
        <dbReference type="PROSITE" id="PS50113"/>
    </source>
</evidence>
<dbReference type="PROSITE" id="PS50113">
    <property type="entry name" value="PAC"/>
    <property type="match status" value="4"/>
</dbReference>
<evidence type="ECO:0000256" key="2">
    <source>
        <dbReference type="ARBA" id="ARBA00012438"/>
    </source>
</evidence>
<dbReference type="SMART" id="SM00387">
    <property type="entry name" value="HATPase_c"/>
    <property type="match status" value="1"/>
</dbReference>
<evidence type="ECO:0000259" key="6">
    <source>
        <dbReference type="PROSITE" id="PS50109"/>
    </source>
</evidence>
<dbReference type="InterPro" id="IPR001610">
    <property type="entry name" value="PAC"/>
</dbReference>
<keyword evidence="5" id="KW-0418">Kinase</keyword>
<dbReference type="RefSeq" id="WP_168138145.1">
    <property type="nucleotide sequence ID" value="NZ_JAAVJR010000004.1"/>
</dbReference>
<dbReference type="Gene3D" id="1.10.287.130">
    <property type="match status" value="1"/>
</dbReference>
<feature type="domain" description="PAS" evidence="7">
    <location>
        <begin position="865"/>
        <end position="935"/>
    </location>
</feature>
<proteinExistence type="predicted"/>
<dbReference type="PROSITE" id="PS50112">
    <property type="entry name" value="PAS"/>
    <property type="match status" value="2"/>
</dbReference>
<dbReference type="Pfam" id="PF13426">
    <property type="entry name" value="PAS_9"/>
    <property type="match status" value="2"/>
</dbReference>
<dbReference type="Proteomes" id="UP000703674">
    <property type="component" value="Unassembled WGS sequence"/>
</dbReference>
<gene>
    <name evidence="9" type="ORF">HC175_08935</name>
</gene>
<dbReference type="PANTHER" id="PTHR43304">
    <property type="entry name" value="PHYTOCHROME-LIKE PROTEIN CPH1"/>
    <property type="match status" value="1"/>
</dbReference>
<evidence type="ECO:0000313" key="10">
    <source>
        <dbReference type="Proteomes" id="UP000703674"/>
    </source>
</evidence>
<dbReference type="SMART" id="SM00086">
    <property type="entry name" value="PAC"/>
    <property type="match status" value="6"/>
</dbReference>
<dbReference type="InterPro" id="IPR000700">
    <property type="entry name" value="PAS-assoc_C"/>
</dbReference>
<dbReference type="Pfam" id="PF08448">
    <property type="entry name" value="PAS_4"/>
    <property type="match status" value="2"/>
</dbReference>
<dbReference type="InterPro" id="IPR005467">
    <property type="entry name" value="His_kinase_dom"/>
</dbReference>
<dbReference type="InterPro" id="IPR035965">
    <property type="entry name" value="PAS-like_dom_sf"/>
</dbReference>
<dbReference type="InterPro" id="IPR013655">
    <property type="entry name" value="PAS_fold_3"/>
</dbReference>
<evidence type="ECO:0000256" key="5">
    <source>
        <dbReference type="ARBA" id="ARBA00022777"/>
    </source>
</evidence>
<keyword evidence="10" id="KW-1185">Reference proteome</keyword>
<dbReference type="PROSITE" id="PS50109">
    <property type="entry name" value="HIS_KIN"/>
    <property type="match status" value="1"/>
</dbReference>
<dbReference type="SMART" id="SM00388">
    <property type="entry name" value="HisKA"/>
    <property type="match status" value="1"/>
</dbReference>
<dbReference type="SUPFAM" id="SSF55874">
    <property type="entry name" value="ATPase domain of HSP90 chaperone/DNA topoisomerase II/histidine kinase"/>
    <property type="match status" value="1"/>
</dbReference>
<accession>A0ABX1CXQ0</accession>
<evidence type="ECO:0000256" key="1">
    <source>
        <dbReference type="ARBA" id="ARBA00000085"/>
    </source>
</evidence>
<protein>
    <recommendedName>
        <fullName evidence="2">histidine kinase</fullName>
        <ecNumber evidence="2">2.7.13.3</ecNumber>
    </recommendedName>
</protein>
<dbReference type="InterPro" id="IPR052162">
    <property type="entry name" value="Sensor_kinase/Photoreceptor"/>
</dbReference>
<dbReference type="Gene3D" id="3.30.450.20">
    <property type="entry name" value="PAS domain"/>
    <property type="match status" value="7"/>
</dbReference>
<dbReference type="Gene3D" id="2.10.70.100">
    <property type="match status" value="1"/>
</dbReference>
<dbReference type="CDD" id="cd00130">
    <property type="entry name" value="PAS"/>
    <property type="match status" value="6"/>
</dbReference>
<dbReference type="InterPro" id="IPR036097">
    <property type="entry name" value="HisK_dim/P_sf"/>
</dbReference>
<keyword evidence="4" id="KW-0808">Transferase</keyword>
<feature type="domain" description="PAC" evidence="8">
    <location>
        <begin position="692"/>
        <end position="744"/>
    </location>
</feature>
<evidence type="ECO:0000259" key="7">
    <source>
        <dbReference type="PROSITE" id="PS50112"/>
    </source>
</evidence>
<keyword evidence="3" id="KW-0597">Phosphoprotein</keyword>
<feature type="domain" description="Histidine kinase" evidence="6">
    <location>
        <begin position="1006"/>
        <end position="1220"/>
    </location>
</feature>
<dbReference type="EC" id="2.7.13.3" evidence="2"/>
<comment type="catalytic activity">
    <reaction evidence="1">
        <text>ATP + protein L-histidine = ADP + protein N-phospho-L-histidine.</text>
        <dbReference type="EC" id="2.7.13.3"/>
    </reaction>
</comment>
<feature type="domain" description="PAS" evidence="7">
    <location>
        <begin position="617"/>
        <end position="688"/>
    </location>
</feature>
<feature type="domain" description="PAC" evidence="8">
    <location>
        <begin position="436"/>
        <end position="488"/>
    </location>
</feature>
<sequence length="1236" mass="141900">MNKSLRILYIKKASLNDKAHEKKLGDYDVRFVYSHKDLNLAAPGFEPDVILSNLESPVSAFDAFKAFGKTGKSPLMICESNGDLSGVLPVLANLALTKNNLEDAVDLEQRELGEQYKAVYENSLDGILVTKPDGTILAANPAACEMLERTEAEICEAGRSGIVDLTDPRLKDAISQREKLGKAHTELNFIKKSGFKFPVELTSSVFQNPQGELRTIIILRDIGERKKVEEQLRISHESYKTLFYQSPIPYWIYDRDTLQIIDVNEVALTNYGYTREEFLKLNILQLRPTAEIPNLEKHLNDNTEAGRIVRHGKFSHCRKDGSLLKVEVFGYRFEQGNQNYRLVACMDISEREKTIARLEQKRARLTAAQEIAKVGYWTLNVSSQKLFFSEMMYRIWELEKTDQSPSWTLVKGTIHPEDLEKFLKAQEDSISQGATHDLEYRIVSPAGDVKWILEKGRILRWQNDKPFIVERTVQDITDHKRFIEKLTISEARYRGILKSQSNYLIRTNMQGNYTYCNEKFCSDFGWLYSGEEILGESALSSIMPYHHKSVLEMIQRCVLEPGTAFQIELDKPKKKGIRTTLWDFVCLLNAAGEPSEIQCVGVDISARVKAEKQVKDSKLRYQLITEATSDAIWDWDLRTGNLSWGKTLKNMFGYEPENLRTLEAWGNIVHPVDAPGILENLKKAIDGTDTKWYAEYRLRKKDGEFANVLEKGSILRNSEGKAYRMVGAIQDITEKKKLEVLLEKANTLSRIGSFELNLKNDDLYWSPMTRIIHEVEEDFIPDLNSAVQFYKKGHNRERVKQVLEMSIANHTPFDEELEIITASGREVWIRAMGEPELENGQCVRITGSFQDIDKIKRAELEILSAAQEKETLLDSIGDAFFGVDQDWKVTYWNKHATTLLGCPKEEILNKVLWHVFPDAEGTAFQRNYEATMTDKRKRHFESFFERTSAWYEVMVYPSNEGLSVFFKDVTQRKKSNAKLRELNKSLRAHTRELVTANKGLEQFSYIVSHNLRSPVANILGLAELLKHDEYPQEVKEQFYSEIFTNVERLDSVITDLNSILQAKVDVKAKKENINLYELVRGIQESIPRLIKEESAEIICDFDKNSVITTVKTYLYSIFYNLIVNSIKYRRPEARPVIEINATTKGEFLLISFRDNGLGIDLESRGDQVFNLYKRFHHHVEGKGMGLFMVKTQVEMLGGKINIESKVNEGTTFTIFFKEKLVLREENEKTLSLSGSR</sequence>
<dbReference type="CDD" id="cd00082">
    <property type="entry name" value="HisKA"/>
    <property type="match status" value="1"/>
</dbReference>
<dbReference type="InterPro" id="IPR003594">
    <property type="entry name" value="HATPase_dom"/>
</dbReference>
<dbReference type="NCBIfam" id="TIGR00229">
    <property type="entry name" value="sensory_box"/>
    <property type="match status" value="5"/>
</dbReference>
<feature type="domain" description="PAC" evidence="8">
    <location>
        <begin position="183"/>
        <end position="234"/>
    </location>
</feature>
<dbReference type="EMBL" id="JAAVJR010000004">
    <property type="protein sequence ID" value="NJW53045.1"/>
    <property type="molecule type" value="Genomic_DNA"/>
</dbReference>
<dbReference type="PRINTS" id="PR00344">
    <property type="entry name" value="BCTRLSENSOR"/>
</dbReference>
<dbReference type="PANTHER" id="PTHR43304:SF1">
    <property type="entry name" value="PAC DOMAIN-CONTAINING PROTEIN"/>
    <property type="match status" value="1"/>
</dbReference>
<dbReference type="Gene3D" id="3.30.565.10">
    <property type="entry name" value="Histidine kinase-like ATPase, C-terminal domain"/>
    <property type="match status" value="1"/>
</dbReference>
<reference evidence="9 10" key="1">
    <citation type="submission" date="2020-03" db="EMBL/GenBank/DDBJ databases">
        <title>Salinimicrobium sp. nov, isolated from SCS.</title>
        <authorList>
            <person name="Cao W.R."/>
        </authorList>
    </citation>
    <scope>NUCLEOTIDE SEQUENCE [LARGE SCALE GENOMIC DNA]</scope>
    <source>
        <strain evidence="10">J15B91</strain>
    </source>
</reference>
<dbReference type="SUPFAM" id="SSF55785">
    <property type="entry name" value="PYP-like sensor domain (PAS domain)"/>
    <property type="match status" value="7"/>
</dbReference>
<evidence type="ECO:0000313" key="9">
    <source>
        <dbReference type="EMBL" id="NJW53045.1"/>
    </source>
</evidence>
<dbReference type="Pfam" id="PF00512">
    <property type="entry name" value="HisKA"/>
    <property type="match status" value="1"/>
</dbReference>
<dbReference type="SUPFAM" id="SSF47384">
    <property type="entry name" value="Homodimeric domain of signal transducing histidine kinase"/>
    <property type="match status" value="1"/>
</dbReference>
<evidence type="ECO:0000256" key="3">
    <source>
        <dbReference type="ARBA" id="ARBA00022553"/>
    </source>
</evidence>
<dbReference type="InterPro" id="IPR004358">
    <property type="entry name" value="Sig_transdc_His_kin-like_C"/>
</dbReference>
<organism evidence="9 10">
    <name type="scientific">Salinimicrobium oceani</name>
    <dbReference type="NCBI Taxonomy" id="2722702"/>
    <lineage>
        <taxon>Bacteria</taxon>
        <taxon>Pseudomonadati</taxon>
        <taxon>Bacteroidota</taxon>
        <taxon>Flavobacteriia</taxon>
        <taxon>Flavobacteriales</taxon>
        <taxon>Flavobacteriaceae</taxon>
        <taxon>Salinimicrobium</taxon>
    </lineage>
</organism>
<dbReference type="InterPro" id="IPR000014">
    <property type="entry name" value="PAS"/>
</dbReference>
<feature type="domain" description="PAC" evidence="8">
    <location>
        <begin position="813"/>
        <end position="864"/>
    </location>
</feature>
<dbReference type="Pfam" id="PF02518">
    <property type="entry name" value="HATPase_c"/>
    <property type="match status" value="1"/>
</dbReference>
<comment type="caution">
    <text evidence="9">The sequence shown here is derived from an EMBL/GenBank/DDBJ whole genome shotgun (WGS) entry which is preliminary data.</text>
</comment>
<dbReference type="InterPro" id="IPR013656">
    <property type="entry name" value="PAS_4"/>
</dbReference>